<dbReference type="AlphaFoldDB" id="A0AAD9TLF1"/>
<protein>
    <recommendedName>
        <fullName evidence="2">NB-ARC domain-containing protein</fullName>
    </recommendedName>
</protein>
<organism evidence="3 4">
    <name type="scientific">Dipteronia dyeriana</name>
    <dbReference type="NCBI Taxonomy" id="168575"/>
    <lineage>
        <taxon>Eukaryota</taxon>
        <taxon>Viridiplantae</taxon>
        <taxon>Streptophyta</taxon>
        <taxon>Embryophyta</taxon>
        <taxon>Tracheophyta</taxon>
        <taxon>Spermatophyta</taxon>
        <taxon>Magnoliopsida</taxon>
        <taxon>eudicotyledons</taxon>
        <taxon>Gunneridae</taxon>
        <taxon>Pentapetalae</taxon>
        <taxon>rosids</taxon>
        <taxon>malvids</taxon>
        <taxon>Sapindales</taxon>
        <taxon>Sapindaceae</taxon>
        <taxon>Hippocastanoideae</taxon>
        <taxon>Acereae</taxon>
        <taxon>Dipteronia</taxon>
    </lineage>
</organism>
<name>A0AAD9TLF1_9ROSI</name>
<gene>
    <name evidence="3" type="ORF">Ddye_025773</name>
</gene>
<dbReference type="InterPro" id="IPR002182">
    <property type="entry name" value="NB-ARC"/>
</dbReference>
<dbReference type="SUPFAM" id="SSF52540">
    <property type="entry name" value="P-loop containing nucleoside triphosphate hydrolases"/>
    <property type="match status" value="1"/>
</dbReference>
<keyword evidence="4" id="KW-1185">Reference proteome</keyword>
<dbReference type="GO" id="GO:0043531">
    <property type="term" value="F:ADP binding"/>
    <property type="evidence" value="ECO:0007669"/>
    <property type="project" value="InterPro"/>
</dbReference>
<dbReference type="PANTHER" id="PTHR33463:SF187">
    <property type="entry name" value="AND NB-ARC DOMAIN DISEASE RESISTANCE PROTEIN, PUTATIVE-RELATED"/>
    <property type="match status" value="1"/>
</dbReference>
<evidence type="ECO:0000313" key="4">
    <source>
        <dbReference type="Proteomes" id="UP001280121"/>
    </source>
</evidence>
<proteinExistence type="predicted"/>
<dbReference type="EMBL" id="JANJYI010000008">
    <property type="protein sequence ID" value="KAK2637978.1"/>
    <property type="molecule type" value="Genomic_DNA"/>
</dbReference>
<comment type="caution">
    <text evidence="3">The sequence shown here is derived from an EMBL/GenBank/DDBJ whole genome shotgun (WGS) entry which is preliminary data.</text>
</comment>
<dbReference type="Proteomes" id="UP001280121">
    <property type="component" value="Unassembled WGS sequence"/>
</dbReference>
<sequence>MRSFCWGKRRKKKVDLWLKEVHKIKGDVQKTEQEVVEGRNYISCARLGKLVVENLQEAVELHENEKFSDGLLVNALPSIWQIPTAPMGRGATVERNMGMIWECLMNDEVQKIGVFGMGGVGKTTIMHHINNQLMGMT</sequence>
<feature type="domain" description="NB-ARC" evidence="2">
    <location>
        <begin position="94"/>
        <end position="132"/>
    </location>
</feature>
<evidence type="ECO:0000313" key="3">
    <source>
        <dbReference type="EMBL" id="KAK2637978.1"/>
    </source>
</evidence>
<evidence type="ECO:0000256" key="1">
    <source>
        <dbReference type="ARBA" id="ARBA00022821"/>
    </source>
</evidence>
<dbReference type="Gene3D" id="3.40.50.300">
    <property type="entry name" value="P-loop containing nucleotide triphosphate hydrolases"/>
    <property type="match status" value="1"/>
</dbReference>
<dbReference type="InterPro" id="IPR050905">
    <property type="entry name" value="Plant_NBS-LRR"/>
</dbReference>
<keyword evidence="1" id="KW-0611">Plant defense</keyword>
<reference evidence="3" key="1">
    <citation type="journal article" date="2023" name="Plant J.">
        <title>Genome sequences and population genomics provide insights into the demographic history, inbreeding, and mutation load of two 'living fossil' tree species of Dipteronia.</title>
        <authorList>
            <person name="Feng Y."/>
            <person name="Comes H.P."/>
            <person name="Chen J."/>
            <person name="Zhu S."/>
            <person name="Lu R."/>
            <person name="Zhang X."/>
            <person name="Li P."/>
            <person name="Qiu J."/>
            <person name="Olsen K.M."/>
            <person name="Qiu Y."/>
        </authorList>
    </citation>
    <scope>NUCLEOTIDE SEQUENCE</scope>
    <source>
        <strain evidence="3">KIB01</strain>
    </source>
</reference>
<dbReference type="Pfam" id="PF00931">
    <property type="entry name" value="NB-ARC"/>
    <property type="match status" value="1"/>
</dbReference>
<dbReference type="PANTHER" id="PTHR33463">
    <property type="entry name" value="NB-ARC DOMAIN-CONTAINING PROTEIN-RELATED"/>
    <property type="match status" value="1"/>
</dbReference>
<accession>A0AAD9TLF1</accession>
<evidence type="ECO:0000259" key="2">
    <source>
        <dbReference type="Pfam" id="PF00931"/>
    </source>
</evidence>
<dbReference type="InterPro" id="IPR027417">
    <property type="entry name" value="P-loop_NTPase"/>
</dbReference>